<dbReference type="AlphaFoldDB" id="A0A2U2XG38"/>
<protein>
    <recommendedName>
        <fullName evidence="3">STAS/SEC14 domain-containing protein</fullName>
    </recommendedName>
</protein>
<reference evidence="1 2" key="1">
    <citation type="submission" date="2018-05" db="EMBL/GenBank/DDBJ databases">
        <title>Brumimicrobium oceani sp. nov., isolated from coastal sediment.</title>
        <authorList>
            <person name="Kou Y."/>
        </authorList>
    </citation>
    <scope>NUCLEOTIDE SEQUENCE [LARGE SCALE GENOMIC DNA]</scope>
    <source>
        <strain evidence="1 2">C305</strain>
    </source>
</reference>
<comment type="caution">
    <text evidence="1">The sequence shown here is derived from an EMBL/GenBank/DDBJ whole genome shotgun (WGS) entry which is preliminary data.</text>
</comment>
<accession>A0A2U2XG38</accession>
<evidence type="ECO:0000313" key="2">
    <source>
        <dbReference type="Proteomes" id="UP000245370"/>
    </source>
</evidence>
<evidence type="ECO:0008006" key="3">
    <source>
        <dbReference type="Google" id="ProtNLM"/>
    </source>
</evidence>
<dbReference type="Proteomes" id="UP000245370">
    <property type="component" value="Unassembled WGS sequence"/>
</dbReference>
<proteinExistence type="predicted"/>
<gene>
    <name evidence="1" type="ORF">DIT68_00450</name>
</gene>
<organism evidence="1 2">
    <name type="scientific">Brumimicrobium oceani</name>
    <dbReference type="NCBI Taxonomy" id="2100725"/>
    <lineage>
        <taxon>Bacteria</taxon>
        <taxon>Pseudomonadati</taxon>
        <taxon>Bacteroidota</taxon>
        <taxon>Flavobacteriia</taxon>
        <taxon>Flavobacteriales</taxon>
        <taxon>Crocinitomicaceae</taxon>
        <taxon>Brumimicrobium</taxon>
    </lineage>
</organism>
<dbReference type="OrthoDB" id="1467624at2"/>
<keyword evidence="2" id="KW-1185">Reference proteome</keyword>
<name>A0A2U2XG38_9FLAO</name>
<reference evidence="1 2" key="2">
    <citation type="submission" date="2018-05" db="EMBL/GenBank/DDBJ databases">
        <authorList>
            <person name="Lanie J.A."/>
            <person name="Ng W.-L."/>
            <person name="Kazmierczak K.M."/>
            <person name="Andrzejewski T.M."/>
            <person name="Davidsen T.M."/>
            <person name="Wayne K.J."/>
            <person name="Tettelin H."/>
            <person name="Glass J.I."/>
            <person name="Rusch D."/>
            <person name="Podicherti R."/>
            <person name="Tsui H.-C.T."/>
            <person name="Winkler M.E."/>
        </authorList>
    </citation>
    <scope>NUCLEOTIDE SEQUENCE [LARGE SCALE GENOMIC DNA]</scope>
    <source>
        <strain evidence="1 2">C305</strain>
    </source>
</reference>
<dbReference type="RefSeq" id="WP_109357849.1">
    <property type="nucleotide sequence ID" value="NZ_QFRJ01000001.1"/>
</dbReference>
<dbReference type="EMBL" id="QFRJ01000001">
    <property type="protein sequence ID" value="PWH86768.1"/>
    <property type="molecule type" value="Genomic_DNA"/>
</dbReference>
<evidence type="ECO:0000313" key="1">
    <source>
        <dbReference type="EMBL" id="PWH86768.1"/>
    </source>
</evidence>
<sequence>MQTKNEYDSPVARITKDENGIFVFKLKNTSTAFDLEEARNQKRYLAVESGGKPYKTIIDTTGSLALPNDEACEYYLTENNFENVISLVVNSLPMQLLLGQLVKRHEVPNIKIFKKAKDAYDWILIQEF</sequence>